<dbReference type="EMBL" id="JAAMOW010000001">
    <property type="protein sequence ID" value="NGY03620.1"/>
    <property type="molecule type" value="Genomic_DNA"/>
</dbReference>
<organism evidence="1 2">
    <name type="scientific">Solimonas terrae</name>
    <dbReference type="NCBI Taxonomy" id="1396819"/>
    <lineage>
        <taxon>Bacteria</taxon>
        <taxon>Pseudomonadati</taxon>
        <taxon>Pseudomonadota</taxon>
        <taxon>Gammaproteobacteria</taxon>
        <taxon>Nevskiales</taxon>
        <taxon>Nevskiaceae</taxon>
        <taxon>Solimonas</taxon>
    </lineage>
</organism>
<keyword evidence="2" id="KW-1185">Reference proteome</keyword>
<evidence type="ECO:0000313" key="2">
    <source>
        <dbReference type="Proteomes" id="UP000472676"/>
    </source>
</evidence>
<protein>
    <submittedName>
        <fullName evidence="1">Uncharacterized protein</fullName>
    </submittedName>
</protein>
<accession>A0A6M2BMV5</accession>
<proteinExistence type="predicted"/>
<reference evidence="1 2" key="1">
    <citation type="journal article" date="2014" name="Int. J. Syst. Evol. Microbiol.">
        <title>Solimonas terrae sp. nov., isolated from soil.</title>
        <authorList>
            <person name="Kim S.J."/>
            <person name="Moon J.Y."/>
            <person name="Weon H.Y."/>
            <person name="Ahn J.H."/>
            <person name="Chen W.M."/>
            <person name="Kwon S.W."/>
        </authorList>
    </citation>
    <scope>NUCLEOTIDE SEQUENCE [LARGE SCALE GENOMIC DNA]</scope>
    <source>
        <strain evidence="1 2">KIS83-12</strain>
    </source>
</reference>
<dbReference type="NCBIfam" id="NF047637">
    <property type="entry name" value="lipo_CC0125"/>
    <property type="match status" value="1"/>
</dbReference>
<dbReference type="AlphaFoldDB" id="A0A6M2BMV5"/>
<sequence>MAGAAGCASVTPYQPVDKGYGYSEQQIEKNRFRVSFAGNSDTPKQTVETYLLFRAAELTLKSGYDYFVLASDSTDASTTYLQNFDGFYGWGHYYWGPRSAFGGLGASTATPVTQYVAQANVVMFTGQKKESDVQAFDAREVRKNLEPSIVRPVPKS</sequence>
<dbReference type="Proteomes" id="UP000472676">
    <property type="component" value="Unassembled WGS sequence"/>
</dbReference>
<comment type="caution">
    <text evidence="1">The sequence shown here is derived from an EMBL/GenBank/DDBJ whole genome shotgun (WGS) entry which is preliminary data.</text>
</comment>
<name>A0A6M2BMV5_9GAMM</name>
<evidence type="ECO:0000313" key="1">
    <source>
        <dbReference type="EMBL" id="NGY03620.1"/>
    </source>
</evidence>
<gene>
    <name evidence="1" type="ORF">G7Y85_02475</name>
</gene>